<keyword evidence="2" id="KW-1185">Reference proteome</keyword>
<gene>
    <name evidence="1" type="primary">gb12380</name>
    <name evidence="1" type="ORF">PR202_gb12380</name>
</gene>
<organism evidence="1 2">
    <name type="scientific">Eleusine coracana subsp. coracana</name>
    <dbReference type="NCBI Taxonomy" id="191504"/>
    <lineage>
        <taxon>Eukaryota</taxon>
        <taxon>Viridiplantae</taxon>
        <taxon>Streptophyta</taxon>
        <taxon>Embryophyta</taxon>
        <taxon>Tracheophyta</taxon>
        <taxon>Spermatophyta</taxon>
        <taxon>Magnoliopsida</taxon>
        <taxon>Liliopsida</taxon>
        <taxon>Poales</taxon>
        <taxon>Poaceae</taxon>
        <taxon>PACMAD clade</taxon>
        <taxon>Chloridoideae</taxon>
        <taxon>Cynodonteae</taxon>
        <taxon>Eleusininae</taxon>
        <taxon>Eleusine</taxon>
    </lineage>
</organism>
<reference evidence="1" key="2">
    <citation type="submission" date="2021-12" db="EMBL/GenBank/DDBJ databases">
        <title>Resequencing data analysis of finger millet.</title>
        <authorList>
            <person name="Hatakeyama M."/>
            <person name="Aluri S."/>
            <person name="Balachadran M.T."/>
            <person name="Sivarajan S.R."/>
            <person name="Poveda L."/>
            <person name="Shimizu-Inatsugi R."/>
            <person name="Schlapbach R."/>
            <person name="Sreeman S.M."/>
            <person name="Shimizu K.K."/>
        </authorList>
    </citation>
    <scope>NUCLEOTIDE SEQUENCE</scope>
</reference>
<dbReference type="EMBL" id="BQKI01000077">
    <property type="protein sequence ID" value="GJN24627.1"/>
    <property type="molecule type" value="Genomic_DNA"/>
</dbReference>
<sequence length="69" mass="7966">MPKLETLLNNFDSYEKSIIGVEHLTSLKEVQLTGNMQNPTLCSALIEQLKAESDRRPRSNRFQVVVRYD</sequence>
<dbReference type="AlphaFoldDB" id="A0AAV5EQ91"/>
<dbReference type="Proteomes" id="UP001054889">
    <property type="component" value="Unassembled WGS sequence"/>
</dbReference>
<proteinExistence type="predicted"/>
<reference evidence="1" key="1">
    <citation type="journal article" date="2018" name="DNA Res.">
        <title>Multiple hybrid de novo genome assembly of finger millet, an orphan allotetraploid crop.</title>
        <authorList>
            <person name="Hatakeyama M."/>
            <person name="Aluri S."/>
            <person name="Balachadran M.T."/>
            <person name="Sivarajan S.R."/>
            <person name="Patrignani A."/>
            <person name="Gruter S."/>
            <person name="Poveda L."/>
            <person name="Shimizu-Inatsugi R."/>
            <person name="Baeten J."/>
            <person name="Francoijs K.J."/>
            <person name="Nataraja K.N."/>
            <person name="Reddy Y.A.N."/>
            <person name="Phadnis S."/>
            <person name="Ravikumar R.L."/>
            <person name="Schlapbach R."/>
            <person name="Sreeman S.M."/>
            <person name="Shimizu K.K."/>
        </authorList>
    </citation>
    <scope>NUCLEOTIDE SEQUENCE</scope>
</reference>
<name>A0AAV5EQ91_ELECO</name>
<evidence type="ECO:0000313" key="1">
    <source>
        <dbReference type="EMBL" id="GJN24627.1"/>
    </source>
</evidence>
<protein>
    <submittedName>
        <fullName evidence="1">Uncharacterized protein</fullName>
    </submittedName>
</protein>
<comment type="caution">
    <text evidence="1">The sequence shown here is derived from an EMBL/GenBank/DDBJ whole genome shotgun (WGS) entry which is preliminary data.</text>
</comment>
<evidence type="ECO:0000313" key="2">
    <source>
        <dbReference type="Proteomes" id="UP001054889"/>
    </source>
</evidence>
<accession>A0AAV5EQ91</accession>